<keyword evidence="3" id="KW-1185">Reference proteome</keyword>
<dbReference type="CDD" id="cd03801">
    <property type="entry name" value="GT4_PimA-like"/>
    <property type="match status" value="1"/>
</dbReference>
<keyword evidence="2" id="KW-0808">Transferase</keyword>
<dbReference type="InterPro" id="IPR001296">
    <property type="entry name" value="Glyco_trans_1"/>
</dbReference>
<sequence>MMKVLFVFYVPGGGVETLNRQRWKALKKAGITSHFLYMREGSGMKNVKNMTVFITNHNQRIKDILTKHQYDAVVICSDHTFIQRLKSMGYKGKIIYEIQGLGGYKQARRWLTNARSILLHHADAMMFPETPHIVQLTKTILPEKKTFIFNNCLDTESFTYRPLPPPKCPVISWVGRLEKNKNWRYFLRICKGLIQKQRDMKIWMFIDDQLSPEKEDFLKMIKGLKLQSNLTLYTNIPHEQMPDYYSMTGDSGGFLCSTSLSEGSPYCVQEAMSCKCPVLATDSDGVQIFITHNVTGKLVPDDKPLHAIQEGQELLTNQTLRKKIITRAHRLVQTKFSLDQYGRQFKMMLKQL</sequence>
<evidence type="ECO:0000313" key="3">
    <source>
        <dbReference type="Proteomes" id="UP000294650"/>
    </source>
</evidence>
<evidence type="ECO:0000313" key="2">
    <source>
        <dbReference type="EMBL" id="TCT25011.1"/>
    </source>
</evidence>
<proteinExistence type="predicted"/>
<feature type="domain" description="Glycosyl transferase family 1" evidence="1">
    <location>
        <begin position="166"/>
        <end position="328"/>
    </location>
</feature>
<dbReference type="PANTHER" id="PTHR12526:SF637">
    <property type="entry name" value="GLYCOSYLTRANSFERASE EPSF-RELATED"/>
    <property type="match status" value="1"/>
</dbReference>
<dbReference type="EMBL" id="SMAN01000004">
    <property type="protein sequence ID" value="TCT25011.1"/>
    <property type="molecule type" value="Genomic_DNA"/>
</dbReference>
<dbReference type="Proteomes" id="UP000294650">
    <property type="component" value="Unassembled WGS sequence"/>
</dbReference>
<gene>
    <name evidence="2" type="ORF">EDD68_10479</name>
</gene>
<comment type="caution">
    <text evidence="2">The sequence shown here is derived from an EMBL/GenBank/DDBJ whole genome shotgun (WGS) entry which is preliminary data.</text>
</comment>
<dbReference type="AlphaFoldDB" id="A0A4R3N903"/>
<reference evidence="2 3" key="1">
    <citation type="submission" date="2019-03" db="EMBL/GenBank/DDBJ databases">
        <title>Genomic Encyclopedia of Type Strains, Phase IV (KMG-IV): sequencing the most valuable type-strain genomes for metagenomic binning, comparative biology and taxonomic classification.</title>
        <authorList>
            <person name="Goeker M."/>
        </authorList>
    </citation>
    <scope>NUCLEOTIDE SEQUENCE [LARGE SCALE GENOMIC DNA]</scope>
    <source>
        <strain evidence="2 3">DSM 25894</strain>
    </source>
</reference>
<dbReference type="PANTHER" id="PTHR12526">
    <property type="entry name" value="GLYCOSYLTRANSFERASE"/>
    <property type="match status" value="1"/>
</dbReference>
<dbReference type="SUPFAM" id="SSF53756">
    <property type="entry name" value="UDP-Glycosyltransferase/glycogen phosphorylase"/>
    <property type="match status" value="1"/>
</dbReference>
<name>A0A4R3N903_9BACI</name>
<dbReference type="Gene3D" id="3.40.50.2000">
    <property type="entry name" value="Glycogen Phosphorylase B"/>
    <property type="match status" value="2"/>
</dbReference>
<dbReference type="Pfam" id="PF00534">
    <property type="entry name" value="Glycos_transf_1"/>
    <property type="match status" value="1"/>
</dbReference>
<protein>
    <submittedName>
        <fullName evidence="2">Glycosyltransferase involved in cell wall biosynthesis</fullName>
    </submittedName>
</protein>
<evidence type="ECO:0000259" key="1">
    <source>
        <dbReference type="Pfam" id="PF00534"/>
    </source>
</evidence>
<organism evidence="2 3">
    <name type="scientific">Melghiribacillus thermohalophilus</name>
    <dbReference type="NCBI Taxonomy" id="1324956"/>
    <lineage>
        <taxon>Bacteria</taxon>
        <taxon>Bacillati</taxon>
        <taxon>Bacillota</taxon>
        <taxon>Bacilli</taxon>
        <taxon>Bacillales</taxon>
        <taxon>Bacillaceae</taxon>
        <taxon>Melghiribacillus</taxon>
    </lineage>
</organism>
<accession>A0A4R3N903</accession>
<dbReference type="OrthoDB" id="158463at2"/>
<dbReference type="GO" id="GO:0016757">
    <property type="term" value="F:glycosyltransferase activity"/>
    <property type="evidence" value="ECO:0007669"/>
    <property type="project" value="InterPro"/>
</dbReference>